<dbReference type="Pfam" id="PF12013">
    <property type="entry name" value="OrsD"/>
    <property type="match status" value="1"/>
</dbReference>
<dbReference type="OrthoDB" id="5088879at2759"/>
<dbReference type="AlphaFoldDB" id="X0KNA6"/>
<proteinExistence type="predicted"/>
<gene>
    <name evidence="1" type="ORF">FOTG_16538</name>
</gene>
<dbReference type="Proteomes" id="UP000030701">
    <property type="component" value="Unassembled WGS sequence"/>
</dbReference>
<sequence length="539" mass="61865">MTASNLQSEPCSAIYPYVLLSTYRLLVCQVCAFASVADEVATHLRTRHRDIQPERRQELVEKIKQIPNILHSRDDLRHYLQYPTDTIQPIPYLAPPKPDGLKCRACSHIVRRVQKIQKHCTEKLQWINPRGRGRPAPNCPVSAYELPWEEHVACQRFFPSREGSKWFQVNIRRKEQANRPGAKPSAKKPQGTLQALTSEASTHLQQVIERDTQYREALSQPRATVNDAGTNTFPATSLWLDRTQWPSIYRGSRRDVLRALTRLPNRHSLDNDYVLGQGTFQGAPNLISPREDEQKISCIMRAFDSVIDRCEDMVRGTSHNLVCWLLSSRLQSRREFAFNLVVERSSEIRYRRTQKQFLAFVLRMYGMPGDARREMVNVKIKPGMIAQLDRIWEHNIWNYFDLSKGTWPVVERQGSPLAGTYSSVMGGRSIDGSLNNRASQGSVAKEGAEDCEIDDENVEAWELDDDDDDEDLTKPLGRNDTELTWRPWYDVTTSSTEQRSGRLGFFSCEGFPQGCPVLGCSYWQSWGPWISCLRVWKAT</sequence>
<dbReference type="InterPro" id="IPR022698">
    <property type="entry name" value="OrsD"/>
</dbReference>
<dbReference type="HOGENOM" id="CLU_003093_5_1_1"/>
<dbReference type="EMBL" id="JH658033">
    <property type="protein sequence ID" value="EXM15094.1"/>
    <property type="molecule type" value="Genomic_DNA"/>
</dbReference>
<accession>X0KNA6</accession>
<organism evidence="1">
    <name type="scientific">Fusarium oxysporum f. sp. vasinfectum 25433</name>
    <dbReference type="NCBI Taxonomy" id="1089449"/>
    <lineage>
        <taxon>Eukaryota</taxon>
        <taxon>Fungi</taxon>
        <taxon>Dikarya</taxon>
        <taxon>Ascomycota</taxon>
        <taxon>Pezizomycotina</taxon>
        <taxon>Sordariomycetes</taxon>
        <taxon>Hypocreomycetidae</taxon>
        <taxon>Hypocreales</taxon>
        <taxon>Nectriaceae</taxon>
        <taxon>Fusarium</taxon>
        <taxon>Fusarium oxysporum species complex</taxon>
    </lineage>
</organism>
<reference evidence="1" key="1">
    <citation type="submission" date="2011-11" db="EMBL/GenBank/DDBJ databases">
        <title>The Genome Sequence of Fusarium oxysporum Cotton.</title>
        <authorList>
            <consortium name="The Broad Institute Genome Sequencing Platform"/>
            <person name="Ma L.-J."/>
            <person name="Gale L.R."/>
            <person name="Schwartz D.C."/>
            <person name="Zhou S."/>
            <person name="Corby-Kistler H."/>
            <person name="Young S.K."/>
            <person name="Zeng Q."/>
            <person name="Gargeya S."/>
            <person name="Fitzgerald M."/>
            <person name="Haas B."/>
            <person name="Abouelleil A."/>
            <person name="Alvarado L."/>
            <person name="Arachchi H.M."/>
            <person name="Berlin A."/>
            <person name="Brown A."/>
            <person name="Chapman S.B."/>
            <person name="Chen Z."/>
            <person name="Dunbar C."/>
            <person name="Freedman E."/>
            <person name="Gearin G."/>
            <person name="Goldberg J."/>
            <person name="Griggs A."/>
            <person name="Gujja S."/>
            <person name="Heiman D."/>
            <person name="Howarth C."/>
            <person name="Larson L."/>
            <person name="Lui A."/>
            <person name="MacDonald P.J.P."/>
            <person name="Montmayeur A."/>
            <person name="Murphy C."/>
            <person name="Neiman D."/>
            <person name="Pearson M."/>
            <person name="Priest M."/>
            <person name="Roberts A."/>
            <person name="Saif S."/>
            <person name="Shea T."/>
            <person name="Shenoy N."/>
            <person name="Sisk P."/>
            <person name="Stolte C."/>
            <person name="Sykes S."/>
            <person name="Wortman J."/>
            <person name="Nusbaum C."/>
            <person name="Birren B."/>
        </authorList>
    </citation>
    <scope>NUCLEOTIDE SEQUENCE [LARGE SCALE GENOMIC DNA]</scope>
    <source>
        <strain evidence="1">25433</strain>
    </source>
</reference>
<evidence type="ECO:0000313" key="1">
    <source>
        <dbReference type="EMBL" id="EXM15094.1"/>
    </source>
</evidence>
<reference evidence="1" key="2">
    <citation type="submission" date="2012-05" db="EMBL/GenBank/DDBJ databases">
        <title>The Genome Annotation of Fusarium oxysporum Cotton.</title>
        <authorList>
            <consortium name="The Broad Institute Genomics Platform"/>
            <person name="Ma L.-J."/>
            <person name="Corby-Kistler H."/>
            <person name="Broz K."/>
            <person name="Gale L.R."/>
            <person name="Jonkers W."/>
            <person name="O'Donnell K."/>
            <person name="Ploetz R."/>
            <person name="Steinberg C."/>
            <person name="Schwartz D.C."/>
            <person name="VanEtten H."/>
            <person name="Zhou S."/>
            <person name="Young S.K."/>
            <person name="Zeng Q."/>
            <person name="Gargeya S."/>
            <person name="Fitzgerald M."/>
            <person name="Abouelleil A."/>
            <person name="Alvarado L."/>
            <person name="Chapman S.B."/>
            <person name="Gainer-Dewar J."/>
            <person name="Goldberg J."/>
            <person name="Griggs A."/>
            <person name="Gujja S."/>
            <person name="Hansen M."/>
            <person name="Howarth C."/>
            <person name="Imamovic A."/>
            <person name="Ireland A."/>
            <person name="Larimer J."/>
            <person name="McCowan C."/>
            <person name="Murphy C."/>
            <person name="Pearson M."/>
            <person name="Poon T.W."/>
            <person name="Priest M."/>
            <person name="Roberts A."/>
            <person name="Saif S."/>
            <person name="Shea T."/>
            <person name="Sykes S."/>
            <person name="Wortman J."/>
            <person name="Nusbaum C."/>
            <person name="Birren B."/>
        </authorList>
    </citation>
    <scope>NUCLEOTIDE SEQUENCE</scope>
    <source>
        <strain evidence="1">25433</strain>
    </source>
</reference>
<name>X0KNA6_FUSOX</name>
<protein>
    <submittedName>
        <fullName evidence="1">Uncharacterized protein</fullName>
    </submittedName>
</protein>